<keyword evidence="1" id="KW-0472">Membrane</keyword>
<comment type="caution">
    <text evidence="2">The sequence shown here is derived from an EMBL/GenBank/DDBJ whole genome shotgun (WGS) entry which is preliminary data.</text>
</comment>
<name>A0A4V6A6G1_STECR</name>
<proteinExistence type="predicted"/>
<accession>A0A4V6A6G1</accession>
<sequence length="219" mass="25620">MTKNFMAELKELRRNATEVKWKFVKAVNAAAKECMKMSDNVTEMNACFRKIHESMKIAAAAQRERFKEGIANMKTLKKLDHEKKFMEGLRTKTNDLTGRMTKIFSKLRDVPKKLDKNFKKAVKNGMQDAVRHQKAISQQYGKPLGIVLLVIAVVFLCAAPIFSLFLLRCVKPNKRETKYLRRSVRDQWESQVRRAKFEKRLELMRRQATWRQVSKPLQA</sequence>
<evidence type="ECO:0000313" key="3">
    <source>
        <dbReference type="Proteomes" id="UP000298663"/>
    </source>
</evidence>
<dbReference type="EMBL" id="AZBU02000002">
    <property type="protein sequence ID" value="TKR94695.1"/>
    <property type="molecule type" value="Genomic_DNA"/>
</dbReference>
<organism evidence="2 3">
    <name type="scientific">Steinernema carpocapsae</name>
    <name type="common">Entomopathogenic nematode</name>
    <dbReference type="NCBI Taxonomy" id="34508"/>
    <lineage>
        <taxon>Eukaryota</taxon>
        <taxon>Metazoa</taxon>
        <taxon>Ecdysozoa</taxon>
        <taxon>Nematoda</taxon>
        <taxon>Chromadorea</taxon>
        <taxon>Rhabditida</taxon>
        <taxon>Tylenchina</taxon>
        <taxon>Panagrolaimomorpha</taxon>
        <taxon>Strongyloidoidea</taxon>
        <taxon>Steinernematidae</taxon>
        <taxon>Steinernema</taxon>
    </lineage>
</organism>
<protein>
    <submittedName>
        <fullName evidence="2">Uncharacterized protein</fullName>
    </submittedName>
</protein>
<dbReference type="Proteomes" id="UP000298663">
    <property type="component" value="Unassembled WGS sequence"/>
</dbReference>
<feature type="transmembrane region" description="Helical" evidence="1">
    <location>
        <begin position="144"/>
        <end position="167"/>
    </location>
</feature>
<evidence type="ECO:0000256" key="1">
    <source>
        <dbReference type="SAM" id="Phobius"/>
    </source>
</evidence>
<reference evidence="2 3" key="1">
    <citation type="journal article" date="2015" name="Genome Biol.">
        <title>Comparative genomics of Steinernema reveals deeply conserved gene regulatory networks.</title>
        <authorList>
            <person name="Dillman A.R."/>
            <person name="Macchietto M."/>
            <person name="Porter C.F."/>
            <person name="Rogers A."/>
            <person name="Williams B."/>
            <person name="Antoshechkin I."/>
            <person name="Lee M.M."/>
            <person name="Goodwin Z."/>
            <person name="Lu X."/>
            <person name="Lewis E.E."/>
            <person name="Goodrich-Blair H."/>
            <person name="Stock S.P."/>
            <person name="Adams B.J."/>
            <person name="Sternberg P.W."/>
            <person name="Mortazavi A."/>
        </authorList>
    </citation>
    <scope>NUCLEOTIDE SEQUENCE [LARGE SCALE GENOMIC DNA]</scope>
    <source>
        <strain evidence="2 3">ALL</strain>
    </source>
</reference>
<reference evidence="2 3" key="2">
    <citation type="journal article" date="2019" name="G3 (Bethesda)">
        <title>Hybrid Assembly of the Genome of the Entomopathogenic Nematode Steinernema carpocapsae Identifies the X-Chromosome.</title>
        <authorList>
            <person name="Serra L."/>
            <person name="Macchietto M."/>
            <person name="Macias-Munoz A."/>
            <person name="McGill C.J."/>
            <person name="Rodriguez I.M."/>
            <person name="Rodriguez B."/>
            <person name="Murad R."/>
            <person name="Mortazavi A."/>
        </authorList>
    </citation>
    <scope>NUCLEOTIDE SEQUENCE [LARGE SCALE GENOMIC DNA]</scope>
    <source>
        <strain evidence="2 3">ALL</strain>
    </source>
</reference>
<keyword evidence="1" id="KW-0812">Transmembrane</keyword>
<keyword evidence="1" id="KW-1133">Transmembrane helix</keyword>
<dbReference type="AlphaFoldDB" id="A0A4V6A6G1"/>
<dbReference type="OrthoDB" id="10658017at2759"/>
<evidence type="ECO:0000313" key="2">
    <source>
        <dbReference type="EMBL" id="TKR94695.1"/>
    </source>
</evidence>
<keyword evidence="3" id="KW-1185">Reference proteome</keyword>
<gene>
    <name evidence="2" type="ORF">L596_008953</name>
</gene>